<feature type="region of interest" description="Disordered" evidence="2">
    <location>
        <begin position="28"/>
        <end position="155"/>
    </location>
</feature>
<feature type="compositionally biased region" description="Pro residues" evidence="2">
    <location>
        <begin position="36"/>
        <end position="48"/>
    </location>
</feature>
<feature type="coiled-coil region" evidence="1">
    <location>
        <begin position="171"/>
        <end position="198"/>
    </location>
</feature>
<feature type="domain" description="BZIP" evidence="3">
    <location>
        <begin position="153"/>
        <end position="196"/>
    </location>
</feature>
<evidence type="ECO:0000256" key="1">
    <source>
        <dbReference type="SAM" id="Coils"/>
    </source>
</evidence>
<dbReference type="EMBL" id="KV441392">
    <property type="protein sequence ID" value="OAF59925.1"/>
    <property type="molecule type" value="Genomic_DNA"/>
</dbReference>
<organism evidence="4">
    <name type="scientific">Pseudogymnoascus destructans</name>
    <dbReference type="NCBI Taxonomy" id="655981"/>
    <lineage>
        <taxon>Eukaryota</taxon>
        <taxon>Fungi</taxon>
        <taxon>Dikarya</taxon>
        <taxon>Ascomycota</taxon>
        <taxon>Pezizomycotina</taxon>
        <taxon>Leotiomycetes</taxon>
        <taxon>Thelebolales</taxon>
        <taxon>Thelebolaceae</taxon>
        <taxon>Pseudogymnoascus</taxon>
    </lineage>
</organism>
<dbReference type="GO" id="GO:0003700">
    <property type="term" value="F:DNA-binding transcription factor activity"/>
    <property type="evidence" value="ECO:0007669"/>
    <property type="project" value="InterPro"/>
</dbReference>
<reference evidence="4" key="1">
    <citation type="submission" date="2016-03" db="EMBL/GenBank/DDBJ databases">
        <title>Updated assembly of Pseudogymnoascus destructans, the fungus causing white-nose syndrome of bats.</title>
        <authorList>
            <person name="Palmer J.M."/>
            <person name="Drees K.P."/>
            <person name="Foster J.T."/>
            <person name="Lindner D.L."/>
        </authorList>
    </citation>
    <scope>NUCLEOTIDE SEQUENCE [LARGE SCALE GENOMIC DNA]</scope>
    <source>
        <strain evidence="4">20631-21</strain>
    </source>
</reference>
<gene>
    <name evidence="4" type="ORF">VC83_02793</name>
</gene>
<accession>A0A177ACT9</accession>
<name>A0A177ACT9_9PEZI</name>
<proteinExistence type="predicted"/>
<dbReference type="SUPFAM" id="SSF57959">
    <property type="entry name" value="Leucine zipper domain"/>
    <property type="match status" value="1"/>
</dbReference>
<dbReference type="PROSITE" id="PS00036">
    <property type="entry name" value="BZIP_BASIC"/>
    <property type="match status" value="1"/>
</dbReference>
<dbReference type="Gene3D" id="1.20.5.170">
    <property type="match status" value="1"/>
</dbReference>
<keyword evidence="1" id="KW-0175">Coiled coil</keyword>
<dbReference type="InterPro" id="IPR004827">
    <property type="entry name" value="bZIP"/>
</dbReference>
<dbReference type="AlphaFoldDB" id="A0A177ACT9"/>
<feature type="compositionally biased region" description="Basic and acidic residues" evidence="2">
    <location>
        <begin position="133"/>
        <end position="148"/>
    </location>
</feature>
<dbReference type="RefSeq" id="XP_024325208.1">
    <property type="nucleotide sequence ID" value="XM_024466448.1"/>
</dbReference>
<dbReference type="PROSITE" id="PS50217">
    <property type="entry name" value="BZIP"/>
    <property type="match status" value="1"/>
</dbReference>
<dbReference type="GeneID" id="36285872"/>
<evidence type="ECO:0000256" key="2">
    <source>
        <dbReference type="SAM" id="MobiDB-lite"/>
    </source>
</evidence>
<dbReference type="Pfam" id="PF00170">
    <property type="entry name" value="bZIP_1"/>
    <property type="match status" value="1"/>
</dbReference>
<sequence length="203" mass="21816">MTSPSSTASSPIPGDAYFADLYPLASPVHSRSPSPICSPPSAPRPPPAASGKLNHDQHNPNQPLHNTHSQSHTHTHRPPPYRPRLDFASPKWGAYRPSLSFLPSGGTSPASVSASTSTSPLTPESPVGGSGGEGEKYTLLKEEERGFGGERVSAQKMKRRAQNRAAQRAFRARQTERVAELEREVEGLRRELEVLRGGLGGRG</sequence>
<dbReference type="InterPro" id="IPR046347">
    <property type="entry name" value="bZIP_sf"/>
</dbReference>
<protein>
    <recommendedName>
        <fullName evidence="3">BZIP domain-containing protein</fullName>
    </recommendedName>
</protein>
<evidence type="ECO:0000313" key="4">
    <source>
        <dbReference type="EMBL" id="OAF59925.1"/>
    </source>
</evidence>
<dbReference type="Proteomes" id="UP000077154">
    <property type="component" value="Unassembled WGS sequence"/>
</dbReference>
<evidence type="ECO:0000259" key="3">
    <source>
        <dbReference type="PROSITE" id="PS50217"/>
    </source>
</evidence>
<feature type="compositionally biased region" description="Low complexity" evidence="2">
    <location>
        <begin position="103"/>
        <end position="127"/>
    </location>
</feature>